<dbReference type="KEGG" id="mbr:MONBRDRAFT_28326"/>
<evidence type="ECO:0000313" key="3">
    <source>
        <dbReference type="EMBL" id="EDQ86366.1"/>
    </source>
</evidence>
<keyword evidence="4" id="KW-1185">Reference proteome</keyword>
<name>A9V7U7_MONBE</name>
<dbReference type="InterPro" id="IPR046348">
    <property type="entry name" value="SIS_dom_sf"/>
</dbReference>
<dbReference type="GO" id="GO:0034504">
    <property type="term" value="P:protein localization to nucleus"/>
    <property type="evidence" value="ECO:0000318"/>
    <property type="project" value="GO_Central"/>
</dbReference>
<reference evidence="3 4" key="1">
    <citation type="journal article" date="2008" name="Nature">
        <title>The genome of the choanoflagellate Monosiga brevicollis and the origin of metazoans.</title>
        <authorList>
            <consortium name="JGI Sequencing"/>
            <person name="King N."/>
            <person name="Westbrook M.J."/>
            <person name="Young S.L."/>
            <person name="Kuo A."/>
            <person name="Abedin M."/>
            <person name="Chapman J."/>
            <person name="Fairclough S."/>
            <person name="Hellsten U."/>
            <person name="Isogai Y."/>
            <person name="Letunic I."/>
            <person name="Marr M."/>
            <person name="Pincus D."/>
            <person name="Putnam N."/>
            <person name="Rokas A."/>
            <person name="Wright K.J."/>
            <person name="Zuzow R."/>
            <person name="Dirks W."/>
            <person name="Good M."/>
            <person name="Goodstein D."/>
            <person name="Lemons D."/>
            <person name="Li W."/>
            <person name="Lyons J.B."/>
            <person name="Morris A."/>
            <person name="Nichols S."/>
            <person name="Richter D.J."/>
            <person name="Salamov A."/>
            <person name="Bork P."/>
            <person name="Lim W.A."/>
            <person name="Manning G."/>
            <person name="Miller W.T."/>
            <person name="McGinnis W."/>
            <person name="Shapiro H."/>
            <person name="Tjian R."/>
            <person name="Grigoriev I.V."/>
            <person name="Rokhsar D."/>
        </authorList>
    </citation>
    <scope>NUCLEOTIDE SEQUENCE [LARGE SCALE GENOMIC DNA]</scope>
    <source>
        <strain evidence="4">MX1 / ATCC 50154</strain>
    </source>
</reference>
<dbReference type="PANTHER" id="PTHR10088:SF4">
    <property type="entry name" value="GLUCOKINASE REGULATORY PROTEIN"/>
    <property type="match status" value="1"/>
</dbReference>
<organism evidence="3 4">
    <name type="scientific">Monosiga brevicollis</name>
    <name type="common">Choanoflagellate</name>
    <dbReference type="NCBI Taxonomy" id="81824"/>
    <lineage>
        <taxon>Eukaryota</taxon>
        <taxon>Choanoflagellata</taxon>
        <taxon>Craspedida</taxon>
        <taxon>Salpingoecidae</taxon>
        <taxon>Monosiga</taxon>
    </lineage>
</organism>
<dbReference type="RefSeq" id="XP_001748756.1">
    <property type="nucleotide sequence ID" value="XM_001748704.1"/>
</dbReference>
<dbReference type="Gene3D" id="3.40.50.10490">
    <property type="entry name" value="Glucose-6-phosphate isomerase like protein, domain 1"/>
    <property type="match status" value="1"/>
</dbReference>
<proteinExistence type="predicted"/>
<dbReference type="AlphaFoldDB" id="A9V7U7"/>
<evidence type="ECO:0000313" key="4">
    <source>
        <dbReference type="Proteomes" id="UP000001357"/>
    </source>
</evidence>
<dbReference type="Pfam" id="PF22645">
    <property type="entry name" value="GKRP_SIS_N"/>
    <property type="match status" value="1"/>
</dbReference>
<keyword evidence="1" id="KW-0119">Carbohydrate metabolism</keyword>
<dbReference type="SUPFAM" id="SSF53697">
    <property type="entry name" value="SIS domain"/>
    <property type="match status" value="2"/>
</dbReference>
<dbReference type="GO" id="GO:0019210">
    <property type="term" value="F:kinase inhibitor activity"/>
    <property type="evidence" value="ECO:0000318"/>
    <property type="project" value="GO_Central"/>
</dbReference>
<dbReference type="Proteomes" id="UP000001357">
    <property type="component" value="Unassembled WGS sequence"/>
</dbReference>
<dbReference type="GeneID" id="5894117"/>
<dbReference type="STRING" id="81824.A9V7U7"/>
<dbReference type="InterPro" id="IPR040190">
    <property type="entry name" value="MURQ/GCKR"/>
</dbReference>
<dbReference type="InterPro" id="IPR054017">
    <property type="entry name" value="GKRP_SIS_2"/>
</dbReference>
<dbReference type="PROSITE" id="PS51464">
    <property type="entry name" value="SIS"/>
    <property type="match status" value="1"/>
</dbReference>
<dbReference type="eggNOG" id="ENOG502QS2J">
    <property type="taxonomic scope" value="Eukaryota"/>
</dbReference>
<gene>
    <name evidence="3" type="ORF">MONBRDRAFT_28326</name>
</gene>
<dbReference type="Gene3D" id="1.10.8.1080">
    <property type="match status" value="1"/>
</dbReference>
<evidence type="ECO:0000259" key="2">
    <source>
        <dbReference type="PROSITE" id="PS51464"/>
    </source>
</evidence>
<dbReference type="InParanoid" id="A9V7U7"/>
<dbReference type="Gene3D" id="3.40.50.12620">
    <property type="match status" value="1"/>
</dbReference>
<dbReference type="GO" id="GO:0001678">
    <property type="term" value="P:intracellular glucose homeostasis"/>
    <property type="evidence" value="ECO:0000318"/>
    <property type="project" value="GO_Central"/>
</dbReference>
<dbReference type="Pfam" id="PF22198">
    <property type="entry name" value="GKRP_SIS_2"/>
    <property type="match status" value="1"/>
</dbReference>
<dbReference type="PANTHER" id="PTHR10088">
    <property type="entry name" value="GLUCOKINASE REGULATORY PROTEIN"/>
    <property type="match status" value="1"/>
</dbReference>
<dbReference type="GO" id="GO:0141089">
    <property type="term" value="F:glucose sensor activity"/>
    <property type="evidence" value="ECO:0000318"/>
    <property type="project" value="GO_Central"/>
</dbReference>
<protein>
    <recommendedName>
        <fullName evidence="2">SIS domain-containing protein</fullName>
    </recommendedName>
</protein>
<dbReference type="Pfam" id="PF20741">
    <property type="entry name" value="GKRP-like_C"/>
    <property type="match status" value="1"/>
</dbReference>
<dbReference type="GO" id="GO:0005654">
    <property type="term" value="C:nucleoplasm"/>
    <property type="evidence" value="ECO:0000318"/>
    <property type="project" value="GO_Central"/>
</dbReference>
<dbReference type="EMBL" id="CH991566">
    <property type="protein sequence ID" value="EDQ86366.1"/>
    <property type="molecule type" value="Genomic_DNA"/>
</dbReference>
<accession>A9V7U7</accession>
<dbReference type="FunFam" id="3.40.50.10490:FF:000087">
    <property type="entry name" value="Predicted protein"/>
    <property type="match status" value="1"/>
</dbReference>
<sequence>MTADVCDQLGPLGIARLLRQTDGQLFAGWREHAGIFDLDIQTRLQALSEIAEEKLLGIILKGEPHRFVFTGCGTSGRIAWLCARAFNRILRAHHPDVGVCFQYCISGGDESLVISNELPEDDPHAGTADVKRATKDAADVMVNILTAPTIDMVNGGRSNFTTCLIGFNPVDRARDAPVENWDRTCHQVFNELERRSLEDDDGLSWVLNPIVGPEPITGSSRMKGGSMTHILLNAIFLPALHNIMADVIPAPKHDLRLHSPTDAVMYFERVARQVHLACDDVASLVSLAGQALRHRRNNHLYYVGIGTAGLMGLIDASEMVDTYGCRDDEVRAFIQAGWAACGNVEGDISGKGPAFCLNTDEFERDILPTLTERDTVIVLSLDEPAVQADDTQLLVRKLVSSPAKLGCVHIGRSNLPPSHLGANVDEFEATCIAQCDELDIGNEPIFAMFGLKLILNVITTGANILRGAVHGNTMINVTVSNNKLFYRAAEIVANLAHCSEESGQVALLKAIYQTDEVDEAITSLPLSEHIKKATPMKFIVPTASLMASGKLSLASANKHLQSNHTPLRQILALAMAKAE</sequence>
<dbReference type="GO" id="GO:0070095">
    <property type="term" value="F:fructose-6-phosphate binding"/>
    <property type="evidence" value="ECO:0000318"/>
    <property type="project" value="GO_Central"/>
</dbReference>
<feature type="domain" description="SIS" evidence="2">
    <location>
        <begin position="288"/>
        <end position="468"/>
    </location>
</feature>
<dbReference type="InterPro" id="IPR001347">
    <property type="entry name" value="SIS_dom"/>
</dbReference>
<dbReference type="OMA" id="VDTYGCR"/>
<dbReference type="GO" id="GO:1901135">
    <property type="term" value="P:carbohydrate derivative metabolic process"/>
    <property type="evidence" value="ECO:0007669"/>
    <property type="project" value="InterPro"/>
</dbReference>
<dbReference type="FunFam" id="1.10.8.1080:FF:000004">
    <property type="entry name" value="Predicted protein"/>
    <property type="match status" value="1"/>
</dbReference>
<evidence type="ECO:0000256" key="1">
    <source>
        <dbReference type="ARBA" id="ARBA00023277"/>
    </source>
</evidence>